<evidence type="ECO:0000313" key="1">
    <source>
        <dbReference type="EMBL" id="TEB23059.1"/>
    </source>
</evidence>
<name>A0A4Y7SP78_COPMI</name>
<proteinExistence type="predicted"/>
<reference evidence="1 2" key="1">
    <citation type="journal article" date="2019" name="Nat. Ecol. Evol.">
        <title>Megaphylogeny resolves global patterns of mushroom evolution.</title>
        <authorList>
            <person name="Varga T."/>
            <person name="Krizsan K."/>
            <person name="Foldi C."/>
            <person name="Dima B."/>
            <person name="Sanchez-Garcia M."/>
            <person name="Sanchez-Ramirez S."/>
            <person name="Szollosi G.J."/>
            <person name="Szarkandi J.G."/>
            <person name="Papp V."/>
            <person name="Albert L."/>
            <person name="Andreopoulos W."/>
            <person name="Angelini C."/>
            <person name="Antonin V."/>
            <person name="Barry K.W."/>
            <person name="Bougher N.L."/>
            <person name="Buchanan P."/>
            <person name="Buyck B."/>
            <person name="Bense V."/>
            <person name="Catcheside P."/>
            <person name="Chovatia M."/>
            <person name="Cooper J."/>
            <person name="Damon W."/>
            <person name="Desjardin D."/>
            <person name="Finy P."/>
            <person name="Geml J."/>
            <person name="Haridas S."/>
            <person name="Hughes K."/>
            <person name="Justo A."/>
            <person name="Karasinski D."/>
            <person name="Kautmanova I."/>
            <person name="Kiss B."/>
            <person name="Kocsube S."/>
            <person name="Kotiranta H."/>
            <person name="LaButti K.M."/>
            <person name="Lechner B.E."/>
            <person name="Liimatainen K."/>
            <person name="Lipzen A."/>
            <person name="Lukacs Z."/>
            <person name="Mihaltcheva S."/>
            <person name="Morgado L.N."/>
            <person name="Niskanen T."/>
            <person name="Noordeloos M.E."/>
            <person name="Ohm R.A."/>
            <person name="Ortiz-Santana B."/>
            <person name="Ovrebo C."/>
            <person name="Racz N."/>
            <person name="Riley R."/>
            <person name="Savchenko A."/>
            <person name="Shiryaev A."/>
            <person name="Soop K."/>
            <person name="Spirin V."/>
            <person name="Szebenyi C."/>
            <person name="Tomsovsky M."/>
            <person name="Tulloss R.E."/>
            <person name="Uehling J."/>
            <person name="Grigoriev I.V."/>
            <person name="Vagvolgyi C."/>
            <person name="Papp T."/>
            <person name="Martin F.M."/>
            <person name="Miettinen O."/>
            <person name="Hibbett D.S."/>
            <person name="Nagy L.G."/>
        </authorList>
    </citation>
    <scope>NUCLEOTIDE SEQUENCE [LARGE SCALE GENOMIC DNA]</scope>
    <source>
        <strain evidence="1 2">FP101781</strain>
    </source>
</reference>
<comment type="caution">
    <text evidence="1">The sequence shown here is derived from an EMBL/GenBank/DDBJ whole genome shotgun (WGS) entry which is preliminary data.</text>
</comment>
<keyword evidence="2" id="KW-1185">Reference proteome</keyword>
<dbReference type="EMBL" id="QPFP01000082">
    <property type="protein sequence ID" value="TEB23059.1"/>
    <property type="molecule type" value="Genomic_DNA"/>
</dbReference>
<accession>A0A4Y7SP78</accession>
<dbReference type="AlphaFoldDB" id="A0A4Y7SP78"/>
<evidence type="ECO:0000313" key="2">
    <source>
        <dbReference type="Proteomes" id="UP000298030"/>
    </source>
</evidence>
<dbReference type="Proteomes" id="UP000298030">
    <property type="component" value="Unassembled WGS sequence"/>
</dbReference>
<protein>
    <submittedName>
        <fullName evidence="1">Uncharacterized protein</fullName>
    </submittedName>
</protein>
<gene>
    <name evidence="1" type="ORF">FA13DRAFT_1740363</name>
</gene>
<sequence>MPYGARLTDCKQLQVDPNWLAEVQLWHGRRATSDVHRNAGSSKWAYGVSHRIHNRRASS</sequence>
<organism evidence="1 2">
    <name type="scientific">Coprinellus micaceus</name>
    <name type="common">Glistening ink-cap mushroom</name>
    <name type="synonym">Coprinus micaceus</name>
    <dbReference type="NCBI Taxonomy" id="71717"/>
    <lineage>
        <taxon>Eukaryota</taxon>
        <taxon>Fungi</taxon>
        <taxon>Dikarya</taxon>
        <taxon>Basidiomycota</taxon>
        <taxon>Agaricomycotina</taxon>
        <taxon>Agaricomycetes</taxon>
        <taxon>Agaricomycetidae</taxon>
        <taxon>Agaricales</taxon>
        <taxon>Agaricineae</taxon>
        <taxon>Psathyrellaceae</taxon>
        <taxon>Coprinellus</taxon>
    </lineage>
</organism>